<dbReference type="Proteomes" id="UP000779507">
    <property type="component" value="Unassembled WGS sequence"/>
</dbReference>
<dbReference type="PANTHER" id="PTHR45724">
    <property type="entry name" value="AQUAPORIN NIP2-1"/>
    <property type="match status" value="1"/>
</dbReference>
<dbReference type="EMBL" id="JABSNP010000005">
    <property type="protein sequence ID" value="NRT18669.1"/>
    <property type="molecule type" value="Genomic_DNA"/>
</dbReference>
<dbReference type="PROSITE" id="PS00221">
    <property type="entry name" value="MIP"/>
    <property type="match status" value="1"/>
</dbReference>
<keyword evidence="9" id="KW-1185">Reference proteome</keyword>
<dbReference type="InterPro" id="IPR022357">
    <property type="entry name" value="MIP_CS"/>
</dbReference>
<comment type="subcellular location">
    <subcellularLocation>
        <location evidence="1">Membrane</location>
        <topology evidence="1">Multi-pass membrane protein</topology>
    </subcellularLocation>
</comment>
<feature type="transmembrane region" description="Helical" evidence="7">
    <location>
        <begin position="221"/>
        <end position="239"/>
    </location>
</feature>
<reference evidence="8 9" key="1">
    <citation type="submission" date="2020-05" db="EMBL/GenBank/DDBJ databases">
        <title>Genomic Encyclopedia of Type Strains, Phase IV (KMG-V): Genome sequencing to study the core and pangenomes of soil and plant-associated prokaryotes.</title>
        <authorList>
            <person name="Whitman W."/>
        </authorList>
    </citation>
    <scope>NUCLEOTIDE SEQUENCE [LARGE SCALE GENOMIC DNA]</scope>
    <source>
        <strain evidence="8 9">9A</strain>
    </source>
</reference>
<feature type="transmembrane region" description="Helical" evidence="7">
    <location>
        <begin position="182"/>
        <end position="201"/>
    </location>
</feature>
<dbReference type="SUPFAM" id="SSF81338">
    <property type="entry name" value="Aquaporin-like"/>
    <property type="match status" value="1"/>
</dbReference>
<evidence type="ECO:0000256" key="5">
    <source>
        <dbReference type="ARBA" id="ARBA00023136"/>
    </source>
</evidence>
<evidence type="ECO:0000256" key="2">
    <source>
        <dbReference type="ARBA" id="ARBA00022448"/>
    </source>
</evidence>
<dbReference type="PRINTS" id="PR00783">
    <property type="entry name" value="MINTRINSICP"/>
</dbReference>
<dbReference type="InterPro" id="IPR034294">
    <property type="entry name" value="Aquaporin_transptr"/>
</dbReference>
<evidence type="ECO:0000313" key="9">
    <source>
        <dbReference type="Proteomes" id="UP000779507"/>
    </source>
</evidence>
<keyword evidence="5 7" id="KW-0472">Membrane</keyword>
<comment type="caution">
    <text evidence="8">The sequence shown here is derived from an EMBL/GenBank/DDBJ whole genome shotgun (WGS) entry which is preliminary data.</text>
</comment>
<sequence>MGFASELLPALRRHWRYYLVEVAGPAIFLTVSSLTSVVFHHPSSRVVQALGPNEMLQRAGLALVVAATVMACGASPWGKRSGAHFNPAVTLGFWQLGHIRTADAVWYVLAQFTGALAAGFAMFNLLKPWFGYPSVHHNLTRPIDGDYGWALALGAEMVIAASFLLTILAALHSPRLKKFSSVFAGGLIGFFIVFESPISGMSLNPARSTGTAVAAQLGPGLWIYFVGPLLAMWAAAVWYGRYRTRHALPERPPLYPDPAA</sequence>
<keyword evidence="3 6" id="KW-0812">Transmembrane</keyword>
<gene>
    <name evidence="8" type="ORF">HNP98_001490</name>
</gene>
<dbReference type="Pfam" id="PF00230">
    <property type="entry name" value="MIP"/>
    <property type="match status" value="1"/>
</dbReference>
<accession>A0ABX2FQA6</accession>
<feature type="transmembrane region" description="Helical" evidence="7">
    <location>
        <begin position="59"/>
        <end position="77"/>
    </location>
</feature>
<evidence type="ECO:0000256" key="3">
    <source>
        <dbReference type="ARBA" id="ARBA00022692"/>
    </source>
</evidence>
<dbReference type="RefSeq" id="WP_173809411.1">
    <property type="nucleotide sequence ID" value="NZ_JABSNP010000005.1"/>
</dbReference>
<keyword evidence="4 7" id="KW-1133">Transmembrane helix</keyword>
<evidence type="ECO:0000256" key="6">
    <source>
        <dbReference type="RuleBase" id="RU000477"/>
    </source>
</evidence>
<organism evidence="8 9">
    <name type="scientific">Hymenobacter caeli</name>
    <dbReference type="NCBI Taxonomy" id="2735894"/>
    <lineage>
        <taxon>Bacteria</taxon>
        <taxon>Pseudomonadati</taxon>
        <taxon>Bacteroidota</taxon>
        <taxon>Cytophagia</taxon>
        <taxon>Cytophagales</taxon>
        <taxon>Hymenobacteraceae</taxon>
        <taxon>Hymenobacter</taxon>
    </lineage>
</organism>
<evidence type="ECO:0000256" key="4">
    <source>
        <dbReference type="ARBA" id="ARBA00022989"/>
    </source>
</evidence>
<protein>
    <submittedName>
        <fullName evidence="8">Aquaporin Z</fullName>
    </submittedName>
</protein>
<keyword evidence="2 6" id="KW-0813">Transport</keyword>
<evidence type="ECO:0000313" key="8">
    <source>
        <dbReference type="EMBL" id="NRT18669.1"/>
    </source>
</evidence>
<name>A0ABX2FQA6_9BACT</name>
<evidence type="ECO:0000256" key="1">
    <source>
        <dbReference type="ARBA" id="ARBA00004141"/>
    </source>
</evidence>
<feature type="transmembrane region" description="Helical" evidence="7">
    <location>
        <begin position="17"/>
        <end position="39"/>
    </location>
</feature>
<dbReference type="InterPro" id="IPR000425">
    <property type="entry name" value="MIP"/>
</dbReference>
<evidence type="ECO:0000256" key="7">
    <source>
        <dbReference type="SAM" id="Phobius"/>
    </source>
</evidence>
<dbReference type="Gene3D" id="1.20.1080.10">
    <property type="entry name" value="Glycerol uptake facilitator protein"/>
    <property type="match status" value="1"/>
</dbReference>
<dbReference type="InterPro" id="IPR023271">
    <property type="entry name" value="Aquaporin-like"/>
</dbReference>
<proteinExistence type="inferred from homology"/>
<dbReference type="PANTHER" id="PTHR45724:SF13">
    <property type="entry name" value="AQUAPORIN NIP1-1-RELATED"/>
    <property type="match status" value="1"/>
</dbReference>
<comment type="similarity">
    <text evidence="6">Belongs to the MIP/aquaporin (TC 1.A.8) family.</text>
</comment>
<feature type="transmembrane region" description="Helical" evidence="7">
    <location>
        <begin position="147"/>
        <end position="170"/>
    </location>
</feature>
<feature type="transmembrane region" description="Helical" evidence="7">
    <location>
        <begin position="104"/>
        <end position="127"/>
    </location>
</feature>